<dbReference type="EMBL" id="JARK01000494">
    <property type="protein sequence ID" value="EYC36455.1"/>
    <property type="molecule type" value="Genomic_DNA"/>
</dbReference>
<accession>A0A016WA03</accession>
<evidence type="ECO:0000313" key="3">
    <source>
        <dbReference type="Proteomes" id="UP000024635"/>
    </source>
</evidence>
<name>A0A016WA03_9BILA</name>
<feature type="region of interest" description="Disordered" evidence="1">
    <location>
        <begin position="79"/>
        <end position="103"/>
    </location>
</feature>
<gene>
    <name evidence="2" type="primary">Acey_s0894.g2912</name>
    <name evidence="2" type="ORF">Y032_0894g2912</name>
</gene>
<protein>
    <submittedName>
        <fullName evidence="2">Uncharacterized protein</fullName>
    </submittedName>
</protein>
<reference evidence="3" key="1">
    <citation type="journal article" date="2015" name="Nat. Genet.">
        <title>The genome and transcriptome of the zoonotic hookworm Ancylostoma ceylanicum identify infection-specific gene families.</title>
        <authorList>
            <person name="Schwarz E.M."/>
            <person name="Hu Y."/>
            <person name="Antoshechkin I."/>
            <person name="Miller M.M."/>
            <person name="Sternberg P.W."/>
            <person name="Aroian R.V."/>
        </authorList>
    </citation>
    <scope>NUCLEOTIDE SEQUENCE</scope>
    <source>
        <strain evidence="3">HY135</strain>
    </source>
</reference>
<organism evidence="2 3">
    <name type="scientific">Ancylostoma ceylanicum</name>
    <dbReference type="NCBI Taxonomy" id="53326"/>
    <lineage>
        <taxon>Eukaryota</taxon>
        <taxon>Metazoa</taxon>
        <taxon>Ecdysozoa</taxon>
        <taxon>Nematoda</taxon>
        <taxon>Chromadorea</taxon>
        <taxon>Rhabditida</taxon>
        <taxon>Rhabditina</taxon>
        <taxon>Rhabditomorpha</taxon>
        <taxon>Strongyloidea</taxon>
        <taxon>Ancylostomatidae</taxon>
        <taxon>Ancylostomatinae</taxon>
        <taxon>Ancylostoma</taxon>
    </lineage>
</organism>
<comment type="caution">
    <text evidence="2">The sequence shown here is derived from an EMBL/GenBank/DDBJ whole genome shotgun (WGS) entry which is preliminary data.</text>
</comment>
<sequence>MSLCGEYRLLDMGDGQLEDVEGDDGWQELETAGQCGRRLGRKYSDKHTKEVFHAYGFTTSSVPLKEVATNVAKLHSVATRRLQSPRLQPSPANRSRHRPELCS</sequence>
<evidence type="ECO:0000313" key="2">
    <source>
        <dbReference type="EMBL" id="EYC36455.1"/>
    </source>
</evidence>
<evidence type="ECO:0000256" key="1">
    <source>
        <dbReference type="SAM" id="MobiDB-lite"/>
    </source>
</evidence>
<feature type="compositionally biased region" description="Polar residues" evidence="1">
    <location>
        <begin position="81"/>
        <end position="93"/>
    </location>
</feature>
<dbReference type="Proteomes" id="UP000024635">
    <property type="component" value="Unassembled WGS sequence"/>
</dbReference>
<dbReference type="AlphaFoldDB" id="A0A016WA03"/>
<proteinExistence type="predicted"/>
<keyword evidence="3" id="KW-1185">Reference proteome</keyword>